<evidence type="ECO:0000256" key="3">
    <source>
        <dbReference type="ARBA" id="ARBA00022679"/>
    </source>
</evidence>
<dbReference type="Gene3D" id="3.90.550.10">
    <property type="entry name" value="Spore Coat Polysaccharide Biosynthesis Protein SpsA, Chain A"/>
    <property type="match status" value="1"/>
</dbReference>
<dbReference type="Pfam" id="PF00535">
    <property type="entry name" value="Glycos_transf_2"/>
    <property type="match status" value="1"/>
</dbReference>
<evidence type="ECO:0000256" key="5">
    <source>
        <dbReference type="ARBA" id="ARBA00022989"/>
    </source>
</evidence>
<keyword evidence="10" id="KW-1185">Reference proteome</keyword>
<evidence type="ECO:0000313" key="10">
    <source>
        <dbReference type="Proteomes" id="UP001161325"/>
    </source>
</evidence>
<dbReference type="EMBL" id="BRXS01000005">
    <property type="protein sequence ID" value="GLC26704.1"/>
    <property type="molecule type" value="Genomic_DNA"/>
</dbReference>
<dbReference type="GO" id="GO:0016757">
    <property type="term" value="F:glycosyltransferase activity"/>
    <property type="evidence" value="ECO:0007669"/>
    <property type="project" value="UniProtKB-KW"/>
</dbReference>
<keyword evidence="9" id="KW-0378">Hydrolase</keyword>
<evidence type="ECO:0000256" key="6">
    <source>
        <dbReference type="ARBA" id="ARBA00023136"/>
    </source>
</evidence>
<dbReference type="GO" id="GO:0016787">
    <property type="term" value="F:hydrolase activity"/>
    <property type="evidence" value="ECO:0007669"/>
    <property type="project" value="UniProtKB-KW"/>
</dbReference>
<dbReference type="GO" id="GO:0005886">
    <property type="term" value="C:plasma membrane"/>
    <property type="evidence" value="ECO:0007669"/>
    <property type="project" value="TreeGrafter"/>
</dbReference>
<keyword evidence="4 7" id="KW-0812">Transmembrane</keyword>
<proteinExistence type="predicted"/>
<dbReference type="InterPro" id="IPR050256">
    <property type="entry name" value="Glycosyltransferase_2"/>
</dbReference>
<feature type="transmembrane region" description="Helical" evidence="7">
    <location>
        <begin position="265"/>
        <end position="290"/>
    </location>
</feature>
<comment type="subcellular location">
    <subcellularLocation>
        <location evidence="1">Membrane</location>
        <topology evidence="1">Multi-pass membrane protein</topology>
    </subcellularLocation>
</comment>
<keyword evidence="6 7" id="KW-0472">Membrane</keyword>
<dbReference type="Proteomes" id="UP001161325">
    <property type="component" value="Unassembled WGS sequence"/>
</dbReference>
<sequence>MTTRLITVVTPCYNEEGNVRELYLAVRGVFEGLPQYRYEHLFIDNASQDATAEILRALAAADPKVKVIVNSRNFGPVRSPVHGILQAEGDAVIGIACDFQEPPALIPDFLRAWEAGSPIVLGVKLEADEGRIMYMIRDAYYRLLARIADVEIVHQATGFGLYDQAIIRDMRRIDDPYPFLRGLIAEIGYRPVTVPFRQPVRRSGQSKISTYQLFDVAFQGFVNYSKVPLRLASLLGFAVAGVSLITAFGYLVAKLMFWSSFSLGLAPVVIGVFFVSAIQLIFIGVVGEYVGAIYTQVKHRPLVFEKERINFAPQPATTASSPTDRP</sequence>
<reference evidence="9" key="1">
    <citation type="submission" date="2022-08" db="EMBL/GenBank/DDBJ databases">
        <title>Draft genome sequencing of Roseisolibacter agri AW1220.</title>
        <authorList>
            <person name="Tobiishi Y."/>
            <person name="Tonouchi A."/>
        </authorList>
    </citation>
    <scope>NUCLEOTIDE SEQUENCE</scope>
    <source>
        <strain evidence="9">AW1220</strain>
    </source>
</reference>
<dbReference type="InterPro" id="IPR001173">
    <property type="entry name" value="Glyco_trans_2-like"/>
</dbReference>
<feature type="transmembrane region" description="Helical" evidence="7">
    <location>
        <begin position="231"/>
        <end position="253"/>
    </location>
</feature>
<keyword evidence="2" id="KW-0328">Glycosyltransferase</keyword>
<dbReference type="RefSeq" id="WP_284351160.1">
    <property type="nucleotide sequence ID" value="NZ_BRXS01000005.1"/>
</dbReference>
<dbReference type="InterPro" id="IPR029044">
    <property type="entry name" value="Nucleotide-diphossugar_trans"/>
</dbReference>
<evidence type="ECO:0000313" key="9">
    <source>
        <dbReference type="EMBL" id="GLC26704.1"/>
    </source>
</evidence>
<evidence type="ECO:0000256" key="1">
    <source>
        <dbReference type="ARBA" id="ARBA00004141"/>
    </source>
</evidence>
<dbReference type="CDD" id="cd04187">
    <property type="entry name" value="DPM1_like_bac"/>
    <property type="match status" value="1"/>
</dbReference>
<dbReference type="PANTHER" id="PTHR48090">
    <property type="entry name" value="UNDECAPRENYL-PHOSPHATE 4-DEOXY-4-FORMAMIDO-L-ARABINOSE TRANSFERASE-RELATED"/>
    <property type="match status" value="1"/>
</dbReference>
<protein>
    <submittedName>
        <fullName evidence="9">Glycosyl hydrolase</fullName>
    </submittedName>
</protein>
<dbReference type="AlphaFoldDB" id="A0AA37Q508"/>
<feature type="domain" description="Glycosyltransferase 2-like" evidence="8">
    <location>
        <begin position="7"/>
        <end position="168"/>
    </location>
</feature>
<evidence type="ECO:0000256" key="4">
    <source>
        <dbReference type="ARBA" id="ARBA00022692"/>
    </source>
</evidence>
<accession>A0AA37Q508</accession>
<dbReference type="SUPFAM" id="SSF53448">
    <property type="entry name" value="Nucleotide-diphospho-sugar transferases"/>
    <property type="match status" value="1"/>
</dbReference>
<dbReference type="PANTHER" id="PTHR48090:SF1">
    <property type="entry name" value="PROPHAGE BACTOPRENOL GLUCOSYL TRANSFERASE HOMOLOG"/>
    <property type="match status" value="1"/>
</dbReference>
<name>A0AA37Q508_9BACT</name>
<gene>
    <name evidence="9" type="ORF">rosag_32170</name>
</gene>
<keyword evidence="3" id="KW-0808">Transferase</keyword>
<evidence type="ECO:0000256" key="7">
    <source>
        <dbReference type="SAM" id="Phobius"/>
    </source>
</evidence>
<organism evidence="9 10">
    <name type="scientific">Roseisolibacter agri</name>
    <dbReference type="NCBI Taxonomy" id="2014610"/>
    <lineage>
        <taxon>Bacteria</taxon>
        <taxon>Pseudomonadati</taxon>
        <taxon>Gemmatimonadota</taxon>
        <taxon>Gemmatimonadia</taxon>
        <taxon>Gemmatimonadales</taxon>
        <taxon>Gemmatimonadaceae</taxon>
        <taxon>Roseisolibacter</taxon>
    </lineage>
</organism>
<comment type="caution">
    <text evidence="9">The sequence shown here is derived from an EMBL/GenBank/DDBJ whole genome shotgun (WGS) entry which is preliminary data.</text>
</comment>
<evidence type="ECO:0000259" key="8">
    <source>
        <dbReference type="Pfam" id="PF00535"/>
    </source>
</evidence>
<evidence type="ECO:0000256" key="2">
    <source>
        <dbReference type="ARBA" id="ARBA00022676"/>
    </source>
</evidence>
<keyword evidence="5 7" id="KW-1133">Transmembrane helix</keyword>